<sequence>MASRIRSSRAAVAVCVVALMALLVSLQPAYAARPLRPAGWNNAPTSRARVVVDNKSAPLLLAMLPRAPVPPSGPSGGTNEITHFAFFPPATMATPAAAAAAAALSFPRALSPRLPPRRRRAEPASCAHSERGVSFDPGSAFYRSDSAAGRDLAVLAATLHRRGRRPDPSVPFLCLDAMCGCGVRALRYLEQAGADFVWANDASDALRPVIVNNLSRFERAPNRRWVVSHLDATRLLAERYLRREYFDVIDVDSFGGDAEYIRAAFLALRIRGLLYMTSTDWRSARGYGSRRCLLDLFLHFTHV</sequence>
<dbReference type="PROSITE" id="PS51626">
    <property type="entry name" value="SAM_MT_TRM1"/>
    <property type="match status" value="1"/>
</dbReference>
<evidence type="ECO:0000256" key="2">
    <source>
        <dbReference type="ARBA" id="ARBA00022679"/>
    </source>
</evidence>
<dbReference type="OrthoDB" id="6349953at2759"/>
<protein>
    <recommendedName>
        <fullName evidence="10">tRNA (guanine(26)-N(2))-dimethyltransferase</fullName>
    </recommendedName>
</protein>
<dbReference type="AlphaFoldDB" id="A0A8J5VQR7"/>
<reference evidence="8" key="1">
    <citation type="journal article" date="2021" name="bioRxiv">
        <title>Whole Genome Assembly and Annotation of Northern Wild Rice, Zizania palustris L., Supports a Whole Genome Duplication in the Zizania Genus.</title>
        <authorList>
            <person name="Haas M."/>
            <person name="Kono T."/>
            <person name="Macchietto M."/>
            <person name="Millas R."/>
            <person name="McGilp L."/>
            <person name="Shao M."/>
            <person name="Duquette J."/>
            <person name="Hirsch C.N."/>
            <person name="Kimball J."/>
        </authorList>
    </citation>
    <scope>NUCLEOTIDE SEQUENCE</scope>
    <source>
        <tissue evidence="8">Fresh leaf tissue</tissue>
    </source>
</reference>
<keyword evidence="3 6" id="KW-0949">S-adenosyl-L-methionine</keyword>
<accession>A0A8J5VQR7</accession>
<keyword evidence="9" id="KW-1185">Reference proteome</keyword>
<dbReference type="GO" id="GO:0005634">
    <property type="term" value="C:nucleus"/>
    <property type="evidence" value="ECO:0007669"/>
    <property type="project" value="TreeGrafter"/>
</dbReference>
<keyword evidence="4 6" id="KW-0819">tRNA processing</keyword>
<dbReference type="Proteomes" id="UP000729402">
    <property type="component" value="Unassembled WGS sequence"/>
</dbReference>
<keyword evidence="2 6" id="KW-0808">Transferase</keyword>
<dbReference type="Pfam" id="PF02005">
    <property type="entry name" value="TRM"/>
    <property type="match status" value="1"/>
</dbReference>
<comment type="caution">
    <text evidence="8">The sequence shown here is derived from an EMBL/GenBank/DDBJ whole genome shotgun (WGS) entry which is preliminary data.</text>
</comment>
<keyword evidence="5 6" id="KW-0694">RNA-binding</keyword>
<reference evidence="8" key="2">
    <citation type="submission" date="2021-02" db="EMBL/GenBank/DDBJ databases">
        <authorList>
            <person name="Kimball J.A."/>
            <person name="Haas M.W."/>
            <person name="Macchietto M."/>
            <person name="Kono T."/>
            <person name="Duquette J."/>
            <person name="Shao M."/>
        </authorList>
    </citation>
    <scope>NUCLEOTIDE SEQUENCE</scope>
    <source>
        <tissue evidence="8">Fresh leaf tissue</tissue>
    </source>
</reference>
<evidence type="ECO:0000256" key="3">
    <source>
        <dbReference type="ARBA" id="ARBA00022691"/>
    </source>
</evidence>
<evidence type="ECO:0000256" key="7">
    <source>
        <dbReference type="SAM" id="SignalP"/>
    </source>
</evidence>
<dbReference type="InterPro" id="IPR002905">
    <property type="entry name" value="Trm1"/>
</dbReference>
<evidence type="ECO:0000256" key="4">
    <source>
        <dbReference type="ARBA" id="ARBA00022694"/>
    </source>
</evidence>
<keyword evidence="7" id="KW-0732">Signal</keyword>
<dbReference type="GO" id="GO:0002940">
    <property type="term" value="P:tRNA N2-guanine methylation"/>
    <property type="evidence" value="ECO:0007669"/>
    <property type="project" value="TreeGrafter"/>
</dbReference>
<evidence type="ECO:0000256" key="6">
    <source>
        <dbReference type="PROSITE-ProRule" id="PRU00958"/>
    </source>
</evidence>
<keyword evidence="6" id="KW-0820">tRNA-binding</keyword>
<comment type="similarity">
    <text evidence="6">Belongs to the class I-like SAM-binding methyltransferase superfamily. Trm1 family.</text>
</comment>
<evidence type="ECO:0000256" key="1">
    <source>
        <dbReference type="ARBA" id="ARBA00022603"/>
    </source>
</evidence>
<dbReference type="PANTHER" id="PTHR10631">
    <property type="entry name" value="N 2 ,N 2 -DIMETHYLGUANOSINE TRNA METHYLTRANSFERASE"/>
    <property type="match status" value="1"/>
</dbReference>
<feature type="chain" id="PRO_5035167011" description="tRNA (guanine(26)-N(2))-dimethyltransferase" evidence="7">
    <location>
        <begin position="32"/>
        <end position="303"/>
    </location>
</feature>
<evidence type="ECO:0000256" key="5">
    <source>
        <dbReference type="ARBA" id="ARBA00022884"/>
    </source>
</evidence>
<feature type="signal peptide" evidence="7">
    <location>
        <begin position="1"/>
        <end position="31"/>
    </location>
</feature>
<keyword evidence="1 6" id="KW-0489">Methyltransferase</keyword>
<dbReference type="PANTHER" id="PTHR10631:SF9">
    <property type="entry name" value="TRNA (GUANINE(26)-N(2))-DIMETHYLTRANSFERASE"/>
    <property type="match status" value="1"/>
</dbReference>
<dbReference type="GO" id="GO:0000049">
    <property type="term" value="F:tRNA binding"/>
    <property type="evidence" value="ECO:0007669"/>
    <property type="project" value="UniProtKB-UniRule"/>
</dbReference>
<name>A0A8J5VQR7_ZIZPA</name>
<proteinExistence type="inferred from homology"/>
<evidence type="ECO:0000313" key="9">
    <source>
        <dbReference type="Proteomes" id="UP000729402"/>
    </source>
</evidence>
<dbReference type="GO" id="GO:0016423">
    <property type="term" value="F:tRNA (guanine) methyltransferase activity"/>
    <property type="evidence" value="ECO:0007669"/>
    <property type="project" value="InterPro"/>
</dbReference>
<evidence type="ECO:0000313" key="8">
    <source>
        <dbReference type="EMBL" id="KAG8067726.1"/>
    </source>
</evidence>
<organism evidence="8 9">
    <name type="scientific">Zizania palustris</name>
    <name type="common">Northern wild rice</name>
    <dbReference type="NCBI Taxonomy" id="103762"/>
    <lineage>
        <taxon>Eukaryota</taxon>
        <taxon>Viridiplantae</taxon>
        <taxon>Streptophyta</taxon>
        <taxon>Embryophyta</taxon>
        <taxon>Tracheophyta</taxon>
        <taxon>Spermatophyta</taxon>
        <taxon>Magnoliopsida</taxon>
        <taxon>Liliopsida</taxon>
        <taxon>Poales</taxon>
        <taxon>Poaceae</taxon>
        <taxon>BOP clade</taxon>
        <taxon>Oryzoideae</taxon>
        <taxon>Oryzeae</taxon>
        <taxon>Zizaniinae</taxon>
        <taxon>Zizania</taxon>
    </lineage>
</organism>
<dbReference type="EMBL" id="JAAALK010000284">
    <property type="protein sequence ID" value="KAG8067726.1"/>
    <property type="molecule type" value="Genomic_DNA"/>
</dbReference>
<evidence type="ECO:0008006" key="10">
    <source>
        <dbReference type="Google" id="ProtNLM"/>
    </source>
</evidence>
<gene>
    <name evidence="8" type="ORF">GUJ93_ZPchr0005g15117</name>
</gene>